<dbReference type="AlphaFoldDB" id="B8FHZ6"/>
<protein>
    <recommendedName>
        <fullName evidence="3">Lipoprotein</fullName>
    </recommendedName>
</protein>
<dbReference type="Proteomes" id="UP000000739">
    <property type="component" value="Chromosome"/>
</dbReference>
<evidence type="ECO:0000313" key="2">
    <source>
        <dbReference type="Proteomes" id="UP000000739"/>
    </source>
</evidence>
<dbReference type="RefSeq" id="WP_012610001.1">
    <property type="nucleotide sequence ID" value="NC_011768.1"/>
</dbReference>
<dbReference type="EMBL" id="CP001322">
    <property type="protein sequence ID" value="ACL02563.1"/>
    <property type="molecule type" value="Genomic_DNA"/>
</dbReference>
<evidence type="ECO:0000313" key="1">
    <source>
        <dbReference type="EMBL" id="ACL02563.1"/>
    </source>
</evidence>
<name>B8FHZ6_DESAL</name>
<dbReference type="KEGG" id="dal:Dalk_0858"/>
<gene>
    <name evidence="1" type="ordered locus">Dalk_0858</name>
</gene>
<keyword evidence="2" id="KW-1185">Reference proteome</keyword>
<sequence length="225" mass="25831">MHMKNFPRLLTFFPLIALFSLTLLGCDLLPRDFGEVQVKRDIWNEFVKEPNLANYQAIICEIKSVDDKGSLIAKEPSVLIGEESGWFLRSLYGQVRIGDYYSCRLAFKLYYYFNNNVAFIESLNNVLGEIINVNPNLFLELINAYPLDSARHFRLQSIVLATGDIYVDRPGARIIENDRRIKSLKGVESGTYLKERDQCIAILEKKNHHLRKIINSGVLGDVNEK</sequence>
<evidence type="ECO:0008006" key="3">
    <source>
        <dbReference type="Google" id="ProtNLM"/>
    </source>
</evidence>
<dbReference type="PROSITE" id="PS51257">
    <property type="entry name" value="PROKAR_LIPOPROTEIN"/>
    <property type="match status" value="1"/>
</dbReference>
<accession>B8FHZ6</accession>
<proteinExistence type="predicted"/>
<organism evidence="1 2">
    <name type="scientific">Desulfatibacillum aliphaticivorans</name>
    <dbReference type="NCBI Taxonomy" id="218208"/>
    <lineage>
        <taxon>Bacteria</taxon>
        <taxon>Pseudomonadati</taxon>
        <taxon>Thermodesulfobacteriota</taxon>
        <taxon>Desulfobacteria</taxon>
        <taxon>Desulfobacterales</taxon>
        <taxon>Desulfatibacillaceae</taxon>
        <taxon>Desulfatibacillum</taxon>
    </lineage>
</organism>
<dbReference type="HOGENOM" id="CLU_107082_0_0_7"/>
<reference evidence="1 2" key="1">
    <citation type="journal article" date="2012" name="Environ. Microbiol.">
        <title>The genome sequence of Desulfatibacillum alkenivorans AK-01: a blueprint for anaerobic alkane oxidation.</title>
        <authorList>
            <person name="Callaghan A.V."/>
            <person name="Morris B.E."/>
            <person name="Pereira I.A."/>
            <person name="McInerney M.J."/>
            <person name="Austin R.N."/>
            <person name="Groves J.T."/>
            <person name="Kukor J.J."/>
            <person name="Suflita J.M."/>
            <person name="Young L.Y."/>
            <person name="Zylstra G.J."/>
            <person name="Wawrik B."/>
        </authorList>
    </citation>
    <scope>NUCLEOTIDE SEQUENCE [LARGE SCALE GENOMIC DNA]</scope>
    <source>
        <strain evidence="1 2">AK-01</strain>
    </source>
</reference>